<comment type="caution">
    <text evidence="2">The sequence shown here is derived from an EMBL/GenBank/DDBJ whole genome shotgun (WGS) entry which is preliminary data.</text>
</comment>
<dbReference type="GO" id="GO:0034976">
    <property type="term" value="P:response to endoplasmic reticulum stress"/>
    <property type="evidence" value="ECO:0007669"/>
    <property type="project" value="TreeGrafter"/>
</dbReference>
<dbReference type="EMBL" id="BRXW01000784">
    <property type="protein sequence ID" value="GMH76914.1"/>
    <property type="molecule type" value="Genomic_DNA"/>
</dbReference>
<reference evidence="3" key="1">
    <citation type="journal article" date="2023" name="Commun. Biol.">
        <title>Genome analysis of Parmales, the sister group of diatoms, reveals the evolutionary specialization of diatoms from phago-mixotrophs to photoautotrophs.</title>
        <authorList>
            <person name="Ban H."/>
            <person name="Sato S."/>
            <person name="Yoshikawa S."/>
            <person name="Yamada K."/>
            <person name="Nakamura Y."/>
            <person name="Ichinomiya M."/>
            <person name="Sato N."/>
            <person name="Blanc-Mathieu R."/>
            <person name="Endo H."/>
            <person name="Kuwata A."/>
            <person name="Ogata H."/>
        </authorList>
    </citation>
    <scope>NUCLEOTIDE SEQUENCE [LARGE SCALE GENOMIC DNA]</scope>
    <source>
        <strain evidence="3">NIES 3700</strain>
    </source>
</reference>
<dbReference type="Proteomes" id="UP001165122">
    <property type="component" value="Unassembled WGS sequence"/>
</dbReference>
<organism evidence="2 3">
    <name type="scientific">Triparma laevis f. longispina</name>
    <dbReference type="NCBI Taxonomy" id="1714387"/>
    <lineage>
        <taxon>Eukaryota</taxon>
        <taxon>Sar</taxon>
        <taxon>Stramenopiles</taxon>
        <taxon>Ochrophyta</taxon>
        <taxon>Bolidophyceae</taxon>
        <taxon>Parmales</taxon>
        <taxon>Triparmaceae</taxon>
        <taxon>Triparma</taxon>
    </lineage>
</organism>
<keyword evidence="1" id="KW-0812">Transmembrane</keyword>
<keyword evidence="1" id="KW-0472">Membrane</keyword>
<dbReference type="OrthoDB" id="6779347at2759"/>
<feature type="transmembrane region" description="Helical" evidence="1">
    <location>
        <begin position="102"/>
        <end position="122"/>
    </location>
</feature>
<protein>
    <submittedName>
        <fullName evidence="2">Uncharacterized protein</fullName>
    </submittedName>
</protein>
<accession>A0A9W7AYV3</accession>
<evidence type="ECO:0000313" key="3">
    <source>
        <dbReference type="Proteomes" id="UP001165122"/>
    </source>
</evidence>
<keyword evidence="3" id="KW-1185">Reference proteome</keyword>
<proteinExistence type="predicted"/>
<name>A0A9W7AYV3_9STRA</name>
<feature type="transmembrane region" description="Helical" evidence="1">
    <location>
        <begin position="76"/>
        <end position="96"/>
    </location>
</feature>
<dbReference type="AlphaFoldDB" id="A0A9W7AYV3"/>
<keyword evidence="1" id="KW-1133">Transmembrane helix</keyword>
<dbReference type="GO" id="GO:0005783">
    <property type="term" value="C:endoplasmic reticulum"/>
    <property type="evidence" value="ECO:0007669"/>
    <property type="project" value="TreeGrafter"/>
</dbReference>
<sequence>MLRFTFRVHYRIRRHLPIWGEVGEHLERSGVFVCGVVGVGFFLKEFYNDKTIAIAVFSAVWLCEVYMCISMRSEEGCGNFGGVFFLYFTVFQVYFLSCERGFVQLALFVCGVFLAHGAVWFWGRCEVRDVMLGKVHEGRMRILPGAEVEEEGGGEVGDEVLEEEEEEVMPHDPRRVNRESYIEDDQVGMSISRSSSPNLLDDSISNYNPVSVSQAVAAARREIEEERILDEGEERRGEDYQWAVRG</sequence>
<dbReference type="GO" id="GO:1904294">
    <property type="term" value="P:positive regulation of ERAD pathway"/>
    <property type="evidence" value="ECO:0007669"/>
    <property type="project" value="TreeGrafter"/>
</dbReference>
<gene>
    <name evidence="2" type="ORF">TrLO_g9975</name>
</gene>
<dbReference type="PANTHER" id="PTHR21650:SF4">
    <property type="entry name" value="MEMBRALIN"/>
    <property type="match status" value="1"/>
</dbReference>
<evidence type="ECO:0000256" key="1">
    <source>
        <dbReference type="SAM" id="Phobius"/>
    </source>
</evidence>
<evidence type="ECO:0000313" key="2">
    <source>
        <dbReference type="EMBL" id="GMH76914.1"/>
    </source>
</evidence>
<feature type="transmembrane region" description="Helical" evidence="1">
    <location>
        <begin position="51"/>
        <end position="69"/>
    </location>
</feature>
<dbReference type="PANTHER" id="PTHR21650">
    <property type="entry name" value="MEMBRALIN/KINETOCHORE PROTEIN NUF2"/>
    <property type="match status" value="1"/>
</dbReference>